<proteinExistence type="predicted"/>
<dbReference type="Proteomes" id="UP000249873">
    <property type="component" value="Chromosome"/>
</dbReference>
<accession>A0A2Z4GGR8</accession>
<dbReference type="RefSeq" id="WP_111373645.1">
    <property type="nucleotide sequence ID" value="NZ_CP029480.1"/>
</dbReference>
<organism evidence="2 3">
    <name type="scientific">Arcticibacterium luteifluviistationis</name>
    <dbReference type="NCBI Taxonomy" id="1784714"/>
    <lineage>
        <taxon>Bacteria</taxon>
        <taxon>Pseudomonadati</taxon>
        <taxon>Bacteroidota</taxon>
        <taxon>Cytophagia</taxon>
        <taxon>Cytophagales</taxon>
        <taxon>Leadbetterellaceae</taxon>
        <taxon>Arcticibacterium</taxon>
    </lineage>
</organism>
<dbReference type="EMBL" id="CP029480">
    <property type="protein sequence ID" value="AWW00278.1"/>
    <property type="molecule type" value="Genomic_DNA"/>
</dbReference>
<evidence type="ECO:0008006" key="4">
    <source>
        <dbReference type="Google" id="ProtNLM"/>
    </source>
</evidence>
<dbReference type="Gene3D" id="2.40.128.490">
    <property type="entry name" value="Uncharacterised protein PF14869, DUF4488"/>
    <property type="match status" value="1"/>
</dbReference>
<protein>
    <recommendedName>
        <fullName evidence="4">Lipocalin-like domain-containing protein</fullName>
    </recommendedName>
</protein>
<keyword evidence="3" id="KW-1185">Reference proteome</keyword>
<keyword evidence="1" id="KW-0732">Signal</keyword>
<dbReference type="OrthoDB" id="1493972at2"/>
<sequence>MKKVLFLLIVTLASCSPATDKSSLEIEGTWKLFEATLEENGVKTVTKYDQNTSFIKIINKSHFAFLLHDLSNGKDSTAVYSSGGGTYELVGNKYTENLEYCTDRQWEGNDFHFTLEIINDTLIQSGVEIVEEAGVNRMNTEKYIKVN</sequence>
<name>A0A2Z4GGR8_9BACT</name>
<evidence type="ECO:0000256" key="1">
    <source>
        <dbReference type="SAM" id="SignalP"/>
    </source>
</evidence>
<feature type="chain" id="PRO_5016350646" description="Lipocalin-like domain-containing protein" evidence="1">
    <location>
        <begin position="19"/>
        <end position="147"/>
    </location>
</feature>
<reference evidence="2 3" key="1">
    <citation type="submission" date="2018-05" db="EMBL/GenBank/DDBJ databases">
        <title>Complete genome sequence of Arcticibacterium luteifluviistationis SM1504T, a cytophagaceae bacterium isolated from Arctic surface seawater.</title>
        <authorList>
            <person name="Li Y."/>
            <person name="Qin Q.-L."/>
        </authorList>
    </citation>
    <scope>NUCLEOTIDE SEQUENCE [LARGE SCALE GENOMIC DNA]</scope>
    <source>
        <strain evidence="2 3">SM1504</strain>
    </source>
</reference>
<evidence type="ECO:0000313" key="3">
    <source>
        <dbReference type="Proteomes" id="UP000249873"/>
    </source>
</evidence>
<dbReference type="PROSITE" id="PS51257">
    <property type="entry name" value="PROKAR_LIPOPROTEIN"/>
    <property type="match status" value="1"/>
</dbReference>
<feature type="signal peptide" evidence="1">
    <location>
        <begin position="1"/>
        <end position="18"/>
    </location>
</feature>
<dbReference type="AlphaFoldDB" id="A0A2Z4GGR8"/>
<dbReference type="KEGG" id="als:DJ013_19715"/>
<evidence type="ECO:0000313" key="2">
    <source>
        <dbReference type="EMBL" id="AWW00278.1"/>
    </source>
</evidence>
<gene>
    <name evidence="2" type="ORF">DJ013_19715</name>
</gene>